<keyword evidence="2" id="KW-1185">Reference proteome</keyword>
<protein>
    <submittedName>
        <fullName evidence="1">Uncharacterized protein</fullName>
    </submittedName>
</protein>
<sequence length="76" mass="8423">MFFGEEAEAAIVENPKRTGDLLLLFKEDGPVSDVWFGLRNRSDEVVSVSPSVTPSISPMNVKLERERVGTNDDDGR</sequence>
<reference evidence="1 2" key="2">
    <citation type="journal article" date="2022" name="Mol. Ecol. Resour.">
        <title>The genomes of chicory, endive, great burdock and yacon provide insights into Asteraceae paleo-polyploidization history and plant inulin production.</title>
        <authorList>
            <person name="Fan W."/>
            <person name="Wang S."/>
            <person name="Wang H."/>
            <person name="Wang A."/>
            <person name="Jiang F."/>
            <person name="Liu H."/>
            <person name="Zhao H."/>
            <person name="Xu D."/>
            <person name="Zhang Y."/>
        </authorList>
    </citation>
    <scope>NUCLEOTIDE SEQUENCE [LARGE SCALE GENOMIC DNA]</scope>
    <source>
        <strain evidence="2">cv. Niubang</strain>
    </source>
</reference>
<dbReference type="Proteomes" id="UP001055879">
    <property type="component" value="Linkage Group LG14"/>
</dbReference>
<comment type="caution">
    <text evidence="1">The sequence shown here is derived from an EMBL/GenBank/DDBJ whole genome shotgun (WGS) entry which is preliminary data.</text>
</comment>
<dbReference type="EMBL" id="CM042060">
    <property type="protein sequence ID" value="KAI3678232.1"/>
    <property type="molecule type" value="Genomic_DNA"/>
</dbReference>
<reference evidence="2" key="1">
    <citation type="journal article" date="2022" name="Mol. Ecol. Resour.">
        <title>The genomes of chicory, endive, great burdock and yacon provide insights into Asteraceae palaeo-polyploidization history and plant inulin production.</title>
        <authorList>
            <person name="Fan W."/>
            <person name="Wang S."/>
            <person name="Wang H."/>
            <person name="Wang A."/>
            <person name="Jiang F."/>
            <person name="Liu H."/>
            <person name="Zhao H."/>
            <person name="Xu D."/>
            <person name="Zhang Y."/>
        </authorList>
    </citation>
    <scope>NUCLEOTIDE SEQUENCE [LARGE SCALE GENOMIC DNA]</scope>
    <source>
        <strain evidence="2">cv. Niubang</strain>
    </source>
</reference>
<name>A0ACB8Y3X2_ARCLA</name>
<gene>
    <name evidence="1" type="ORF">L6452_37517</name>
</gene>
<evidence type="ECO:0000313" key="2">
    <source>
        <dbReference type="Proteomes" id="UP001055879"/>
    </source>
</evidence>
<proteinExistence type="predicted"/>
<evidence type="ECO:0000313" key="1">
    <source>
        <dbReference type="EMBL" id="KAI3678232.1"/>
    </source>
</evidence>
<accession>A0ACB8Y3X2</accession>
<organism evidence="1 2">
    <name type="scientific">Arctium lappa</name>
    <name type="common">Greater burdock</name>
    <name type="synonym">Lappa major</name>
    <dbReference type="NCBI Taxonomy" id="4217"/>
    <lineage>
        <taxon>Eukaryota</taxon>
        <taxon>Viridiplantae</taxon>
        <taxon>Streptophyta</taxon>
        <taxon>Embryophyta</taxon>
        <taxon>Tracheophyta</taxon>
        <taxon>Spermatophyta</taxon>
        <taxon>Magnoliopsida</taxon>
        <taxon>eudicotyledons</taxon>
        <taxon>Gunneridae</taxon>
        <taxon>Pentapetalae</taxon>
        <taxon>asterids</taxon>
        <taxon>campanulids</taxon>
        <taxon>Asterales</taxon>
        <taxon>Asteraceae</taxon>
        <taxon>Carduoideae</taxon>
        <taxon>Cardueae</taxon>
        <taxon>Arctiinae</taxon>
        <taxon>Arctium</taxon>
    </lineage>
</organism>